<comment type="caution">
    <text evidence="6">The sequence shown here is derived from an EMBL/GenBank/DDBJ whole genome shotgun (WGS) entry which is preliminary data.</text>
</comment>
<dbReference type="GO" id="GO:0051537">
    <property type="term" value="F:2 iron, 2 sulfur cluster binding"/>
    <property type="evidence" value="ECO:0007669"/>
    <property type="project" value="UniProtKB-KW"/>
</dbReference>
<dbReference type="PANTHER" id="PTHR46491:SF3">
    <property type="entry name" value="CDGSH IRON-SULFUR DOMAIN-CONTAINING PROTEIN 3, MITOCHONDRIAL"/>
    <property type="match status" value="1"/>
</dbReference>
<evidence type="ECO:0000256" key="1">
    <source>
        <dbReference type="ARBA" id="ARBA00022714"/>
    </source>
</evidence>
<evidence type="ECO:0000256" key="4">
    <source>
        <dbReference type="ARBA" id="ARBA00023014"/>
    </source>
</evidence>
<proteinExistence type="predicted"/>
<evidence type="ECO:0000259" key="5">
    <source>
        <dbReference type="SMART" id="SM00704"/>
    </source>
</evidence>
<sequence>MKKNNSYPNYFPIAYEVEAGKAYRWCGCGKSKQQPLCDREDCGELCKVYRALVTETVLFCACKKTKEPPFCDGSHSELLLKKK</sequence>
<keyword evidence="7" id="KW-1185">Reference proteome</keyword>
<evidence type="ECO:0000256" key="3">
    <source>
        <dbReference type="ARBA" id="ARBA00023004"/>
    </source>
</evidence>
<dbReference type="Proteomes" id="UP000630149">
    <property type="component" value="Unassembled WGS sequence"/>
</dbReference>
<dbReference type="GO" id="GO:0046872">
    <property type="term" value="F:metal ion binding"/>
    <property type="evidence" value="ECO:0007669"/>
    <property type="project" value="UniProtKB-KW"/>
</dbReference>
<dbReference type="InterPro" id="IPR042216">
    <property type="entry name" value="MitoNEET_CISD"/>
</dbReference>
<reference evidence="6" key="1">
    <citation type="journal article" date="2014" name="Int. J. Syst. Evol. Microbiol.">
        <title>Complete genome sequence of Corynebacterium casei LMG S-19264T (=DSM 44701T), isolated from a smear-ripened cheese.</title>
        <authorList>
            <consortium name="US DOE Joint Genome Institute (JGI-PGF)"/>
            <person name="Walter F."/>
            <person name="Albersmeier A."/>
            <person name="Kalinowski J."/>
            <person name="Ruckert C."/>
        </authorList>
    </citation>
    <scope>NUCLEOTIDE SEQUENCE</scope>
    <source>
        <strain evidence="6">JCM 13919</strain>
    </source>
</reference>
<dbReference type="InterPro" id="IPR052950">
    <property type="entry name" value="CISD"/>
</dbReference>
<evidence type="ECO:0000313" key="7">
    <source>
        <dbReference type="Proteomes" id="UP000630149"/>
    </source>
</evidence>
<dbReference type="PANTHER" id="PTHR46491">
    <property type="entry name" value="CDGSH IRON SULFUR DOMAIN PROTEIN HOMOLOG"/>
    <property type="match status" value="1"/>
</dbReference>
<keyword evidence="3" id="KW-0408">Iron</keyword>
<dbReference type="OrthoDB" id="9795032at2"/>
<name>A0A917N9I7_9GAMM</name>
<keyword evidence="1" id="KW-0001">2Fe-2S</keyword>
<keyword evidence="4" id="KW-0411">Iron-sulfur</keyword>
<reference evidence="6" key="2">
    <citation type="submission" date="2020-09" db="EMBL/GenBank/DDBJ databases">
        <authorList>
            <person name="Sun Q."/>
            <person name="Ohkuma M."/>
        </authorList>
    </citation>
    <scope>NUCLEOTIDE SEQUENCE</scope>
    <source>
        <strain evidence="6">JCM 13919</strain>
    </source>
</reference>
<dbReference type="RefSeq" id="WP_131775929.1">
    <property type="nucleotide sequence ID" value="NZ_BMOB01000002.1"/>
</dbReference>
<dbReference type="EMBL" id="BMOB01000002">
    <property type="protein sequence ID" value="GGI79845.1"/>
    <property type="molecule type" value="Genomic_DNA"/>
</dbReference>
<dbReference type="SMART" id="SM00704">
    <property type="entry name" value="ZnF_CDGSH"/>
    <property type="match status" value="2"/>
</dbReference>
<feature type="domain" description="Iron-binding zinc finger CDGSH type" evidence="5">
    <location>
        <begin position="10"/>
        <end position="41"/>
    </location>
</feature>
<evidence type="ECO:0000313" key="6">
    <source>
        <dbReference type="EMBL" id="GGI79845.1"/>
    </source>
</evidence>
<dbReference type="InterPro" id="IPR018967">
    <property type="entry name" value="FeS-contain_CDGSH-typ"/>
</dbReference>
<feature type="domain" description="Iron-binding zinc finger CDGSH type" evidence="5">
    <location>
        <begin position="48"/>
        <end position="81"/>
    </location>
</feature>
<dbReference type="AlphaFoldDB" id="A0A917N9I7"/>
<keyword evidence="2" id="KW-0479">Metal-binding</keyword>
<dbReference type="GO" id="GO:0005737">
    <property type="term" value="C:cytoplasm"/>
    <property type="evidence" value="ECO:0007669"/>
    <property type="project" value="UniProtKB-ARBA"/>
</dbReference>
<dbReference type="Gene3D" id="3.40.5.90">
    <property type="entry name" value="CDGSH iron-sulfur domain, mitoNEET-type"/>
    <property type="match status" value="2"/>
</dbReference>
<gene>
    <name evidence="6" type="ORF">GCM10007966_05480</name>
</gene>
<evidence type="ECO:0000256" key="2">
    <source>
        <dbReference type="ARBA" id="ARBA00022723"/>
    </source>
</evidence>
<accession>A0A917N9I7</accession>
<organism evidence="6 7">
    <name type="scientific">Legionella impletisoli</name>
    <dbReference type="NCBI Taxonomy" id="343510"/>
    <lineage>
        <taxon>Bacteria</taxon>
        <taxon>Pseudomonadati</taxon>
        <taxon>Pseudomonadota</taxon>
        <taxon>Gammaproteobacteria</taxon>
        <taxon>Legionellales</taxon>
        <taxon>Legionellaceae</taxon>
        <taxon>Legionella</taxon>
    </lineage>
</organism>
<protein>
    <recommendedName>
        <fullName evidence="5">Iron-binding zinc finger CDGSH type domain-containing protein</fullName>
    </recommendedName>
</protein>